<gene>
    <name evidence="11" type="ORF">HM131_01840</name>
</gene>
<feature type="compositionally biased region" description="Basic and acidic residues" evidence="9">
    <location>
        <begin position="39"/>
        <end position="81"/>
    </location>
</feature>
<evidence type="ECO:0000256" key="8">
    <source>
        <dbReference type="RuleBase" id="RU364072"/>
    </source>
</evidence>
<proteinExistence type="predicted"/>
<accession>A0A1W5ZQS7</accession>
<evidence type="ECO:0000313" key="12">
    <source>
        <dbReference type="Proteomes" id="UP000192527"/>
    </source>
</evidence>
<keyword evidence="12" id="KW-1185">Reference proteome</keyword>
<keyword evidence="7 8" id="KW-0092">Biotin</keyword>
<dbReference type="KEGG" id="hmn:HM131_01840"/>
<dbReference type="GO" id="GO:0006633">
    <property type="term" value="P:fatty acid biosynthetic process"/>
    <property type="evidence" value="ECO:0007669"/>
    <property type="project" value="UniProtKB-UniPathway"/>
</dbReference>
<dbReference type="GO" id="GO:0009317">
    <property type="term" value="C:acetyl-CoA carboxylase complex"/>
    <property type="evidence" value="ECO:0007669"/>
    <property type="project" value="InterPro"/>
</dbReference>
<dbReference type="SUPFAM" id="SSF51230">
    <property type="entry name" value="Single hybrid motif"/>
    <property type="match status" value="1"/>
</dbReference>
<evidence type="ECO:0000256" key="4">
    <source>
        <dbReference type="ARBA" id="ARBA00022832"/>
    </source>
</evidence>
<dbReference type="CDD" id="cd06850">
    <property type="entry name" value="biotinyl_domain"/>
    <property type="match status" value="1"/>
</dbReference>
<feature type="region of interest" description="Disordered" evidence="9">
    <location>
        <begin position="34"/>
        <end position="81"/>
    </location>
</feature>
<dbReference type="InterPro" id="IPR001249">
    <property type="entry name" value="AcCoA_biotinCC"/>
</dbReference>
<comment type="pathway">
    <text evidence="1 8">Lipid metabolism; fatty acid biosynthesis.</text>
</comment>
<evidence type="ECO:0000256" key="3">
    <source>
        <dbReference type="ARBA" id="ARBA00022516"/>
    </source>
</evidence>
<dbReference type="EMBL" id="CP020772">
    <property type="protein sequence ID" value="ARI75643.1"/>
    <property type="molecule type" value="Genomic_DNA"/>
</dbReference>
<name>A0A1W5ZQS7_9BACI</name>
<dbReference type="FunFam" id="2.40.50.100:FF:000003">
    <property type="entry name" value="Acetyl-CoA carboxylase biotin carboxyl carrier protein"/>
    <property type="match status" value="1"/>
</dbReference>
<evidence type="ECO:0000256" key="5">
    <source>
        <dbReference type="ARBA" id="ARBA00023098"/>
    </source>
</evidence>
<dbReference type="NCBIfam" id="TIGR00531">
    <property type="entry name" value="BCCP"/>
    <property type="match status" value="1"/>
</dbReference>
<dbReference type="OrthoDB" id="9811735at2"/>
<evidence type="ECO:0000256" key="7">
    <source>
        <dbReference type="ARBA" id="ARBA00023267"/>
    </source>
</evidence>
<feature type="domain" description="Lipoyl-binding" evidence="10">
    <location>
        <begin position="81"/>
        <end position="157"/>
    </location>
</feature>
<protein>
    <recommendedName>
        <fullName evidence="2 8">Biotin carboxyl carrier protein of acetyl-CoA carboxylase</fullName>
    </recommendedName>
</protein>
<dbReference type="AlphaFoldDB" id="A0A1W5ZQS7"/>
<evidence type="ECO:0000256" key="9">
    <source>
        <dbReference type="SAM" id="MobiDB-lite"/>
    </source>
</evidence>
<dbReference type="UniPathway" id="UPA00094"/>
<dbReference type="PROSITE" id="PS50968">
    <property type="entry name" value="BIOTINYL_LIPOYL"/>
    <property type="match status" value="1"/>
</dbReference>
<keyword evidence="5 8" id="KW-0443">Lipid metabolism</keyword>
<dbReference type="Proteomes" id="UP000192527">
    <property type="component" value="Chromosome"/>
</dbReference>
<evidence type="ECO:0000256" key="2">
    <source>
        <dbReference type="ARBA" id="ARBA00017562"/>
    </source>
</evidence>
<dbReference type="InterPro" id="IPR050709">
    <property type="entry name" value="Biotin_Carboxyl_Carrier/Decarb"/>
</dbReference>
<dbReference type="Gene3D" id="2.40.50.100">
    <property type="match status" value="1"/>
</dbReference>
<dbReference type="GO" id="GO:0003989">
    <property type="term" value="F:acetyl-CoA carboxylase activity"/>
    <property type="evidence" value="ECO:0007669"/>
    <property type="project" value="InterPro"/>
</dbReference>
<keyword evidence="3 8" id="KW-0444">Lipid biosynthesis</keyword>
<dbReference type="InterPro" id="IPR000089">
    <property type="entry name" value="Biotin_lipoyl"/>
</dbReference>
<evidence type="ECO:0000313" key="11">
    <source>
        <dbReference type="EMBL" id="ARI75643.1"/>
    </source>
</evidence>
<dbReference type="PANTHER" id="PTHR45266">
    <property type="entry name" value="OXALOACETATE DECARBOXYLASE ALPHA CHAIN"/>
    <property type="match status" value="1"/>
</dbReference>
<reference evidence="11 12" key="1">
    <citation type="submission" date="2017-04" db="EMBL/GenBank/DDBJ databases">
        <title>The whole genome sequencing and assembly of Halobacillus mangrovi strain.</title>
        <authorList>
            <person name="Lee S.-J."/>
            <person name="Park M.-K."/>
            <person name="Kim J.-Y."/>
            <person name="Lee Y.-J."/>
            <person name="Yi H."/>
            <person name="Bahn Y.-S."/>
            <person name="Kim J.F."/>
            <person name="Lee D.-W."/>
        </authorList>
    </citation>
    <scope>NUCLEOTIDE SEQUENCE [LARGE SCALE GENOMIC DNA]</scope>
    <source>
        <strain evidence="11 12">KTB 131</strain>
    </source>
</reference>
<dbReference type="PRINTS" id="PR01071">
    <property type="entry name" value="ACOABIOTINCC"/>
</dbReference>
<dbReference type="STRING" id="402384.HM131_01840"/>
<sequence>MLNSKEIIDIINHVNGSTVDGVHYEHKDFVLKVTNQGSGKKEGTKQEKPVSRPVQKEEEKPHEAQSPDDSRKESTKNELDTHTITASMVGVFYDTPSPDEPAFIQEGDTVDEDTVVCVLEAMKMFNDVHADVKGTVKEILVNNGELVEFGQPLFVVEPA</sequence>
<evidence type="ECO:0000256" key="6">
    <source>
        <dbReference type="ARBA" id="ARBA00023160"/>
    </source>
</evidence>
<keyword evidence="6 8" id="KW-0275">Fatty acid biosynthesis</keyword>
<dbReference type="PANTHER" id="PTHR45266:SF3">
    <property type="entry name" value="OXALOACETATE DECARBOXYLASE ALPHA CHAIN"/>
    <property type="match status" value="1"/>
</dbReference>
<keyword evidence="4 8" id="KW-0276">Fatty acid metabolism</keyword>
<evidence type="ECO:0000256" key="1">
    <source>
        <dbReference type="ARBA" id="ARBA00005194"/>
    </source>
</evidence>
<evidence type="ECO:0000259" key="10">
    <source>
        <dbReference type="PROSITE" id="PS50968"/>
    </source>
</evidence>
<dbReference type="Pfam" id="PF00364">
    <property type="entry name" value="Biotin_lipoyl"/>
    <property type="match status" value="1"/>
</dbReference>
<organism evidence="11 12">
    <name type="scientific">Halobacillus mangrovi</name>
    <dbReference type="NCBI Taxonomy" id="402384"/>
    <lineage>
        <taxon>Bacteria</taxon>
        <taxon>Bacillati</taxon>
        <taxon>Bacillota</taxon>
        <taxon>Bacilli</taxon>
        <taxon>Bacillales</taxon>
        <taxon>Bacillaceae</taxon>
        <taxon>Halobacillus</taxon>
    </lineage>
</organism>
<dbReference type="InterPro" id="IPR001882">
    <property type="entry name" value="Biotin_BS"/>
</dbReference>
<dbReference type="RefSeq" id="WP_085027377.1">
    <property type="nucleotide sequence ID" value="NZ_CP020772.1"/>
</dbReference>
<comment type="function">
    <text evidence="8">This protein is a component of the acetyl coenzyme A carboxylase complex; first, biotin carboxylase catalyzes the carboxylation of the carrier protein and then the transcarboxylase transfers the carboxyl group to form malonyl-CoA.</text>
</comment>
<dbReference type="PROSITE" id="PS00188">
    <property type="entry name" value="BIOTIN"/>
    <property type="match status" value="1"/>
</dbReference>
<dbReference type="InterPro" id="IPR011053">
    <property type="entry name" value="Single_hybrid_motif"/>
</dbReference>